<dbReference type="Proteomes" id="UP000195386">
    <property type="component" value="Unassembled WGS sequence"/>
</dbReference>
<evidence type="ECO:0000256" key="1">
    <source>
        <dbReference type="SAM" id="Coils"/>
    </source>
</evidence>
<keyword evidence="1" id="KW-0175">Coiled coil</keyword>
<reference evidence="3" key="1">
    <citation type="submission" date="2017-04" db="EMBL/GenBank/DDBJ databases">
        <title>Function of individual gut microbiota members based on whole genome sequencing of pure cultures obtained from chicken caecum.</title>
        <authorList>
            <person name="Medvecky M."/>
            <person name="Cejkova D."/>
            <person name="Polansky O."/>
            <person name="Karasova D."/>
            <person name="Kubasova T."/>
            <person name="Cizek A."/>
            <person name="Rychlik I."/>
        </authorList>
    </citation>
    <scope>NUCLEOTIDE SEQUENCE [LARGE SCALE GENOMIC DNA]</scope>
    <source>
        <strain evidence="3">An43</strain>
    </source>
</reference>
<dbReference type="AlphaFoldDB" id="A0A1Y3YQC5"/>
<dbReference type="EMBL" id="NFII01000015">
    <property type="protein sequence ID" value="OUO00053.1"/>
    <property type="molecule type" value="Genomic_DNA"/>
</dbReference>
<protein>
    <submittedName>
        <fullName evidence="2">Uncharacterized protein</fullName>
    </submittedName>
</protein>
<feature type="coiled-coil region" evidence="1">
    <location>
        <begin position="5"/>
        <end position="51"/>
    </location>
</feature>
<accession>A0A1Y3YQC5</accession>
<sequence length="182" mass="20041">MQALLNDIELDVQELKCLMQSISADANPVLKIVAKRNIHQMQERLDALTKLLDAAFVITPAGQTAPDTVQDMTESDVVSEPVAETPVETAPVSDIAAPASPILAERIKPAKDLRHAISLNDSFRFTRELFNGDTARMNEVVRRLGEASSLDEAMAVFISTVRPDEENEATADFVELLKKYFS</sequence>
<evidence type="ECO:0000313" key="2">
    <source>
        <dbReference type="EMBL" id="OUO00053.1"/>
    </source>
</evidence>
<organism evidence="2 3">
    <name type="scientific">Bacteroides clarus</name>
    <dbReference type="NCBI Taxonomy" id="626929"/>
    <lineage>
        <taxon>Bacteria</taxon>
        <taxon>Pseudomonadati</taxon>
        <taxon>Bacteroidota</taxon>
        <taxon>Bacteroidia</taxon>
        <taxon>Bacteroidales</taxon>
        <taxon>Bacteroidaceae</taxon>
        <taxon>Bacteroides</taxon>
    </lineage>
</organism>
<name>A0A1Y3YQC5_9BACE</name>
<comment type="caution">
    <text evidence="2">The sequence shown here is derived from an EMBL/GenBank/DDBJ whole genome shotgun (WGS) entry which is preliminary data.</text>
</comment>
<gene>
    <name evidence="2" type="ORF">B5F97_14240</name>
</gene>
<proteinExistence type="predicted"/>
<evidence type="ECO:0000313" key="3">
    <source>
        <dbReference type="Proteomes" id="UP000195386"/>
    </source>
</evidence>
<dbReference type="RefSeq" id="WP_087426650.1">
    <property type="nucleotide sequence ID" value="NZ_CAMMFP010000007.1"/>
</dbReference>